<organism evidence="1">
    <name type="scientific">uncultured organism</name>
    <dbReference type="NCBI Taxonomy" id="155900"/>
    <lineage>
        <taxon>unclassified sequences</taxon>
        <taxon>environmental samples</taxon>
    </lineage>
</organism>
<proteinExistence type="predicted"/>
<sequence>MLEVAVVEGLQPEIPELQIPPRLQRAAEPLQVELQQPRVEQLLVHPAADVGGEVLGVARRHLRLGGLAALGVDETQRLPAQGVQQQPRRHRTVVRLALDQHPCRHHQRLLQLRLGDAVVEVAPCLGEHALRVHVVQALAGLADHALQARLVEGMTGAVRDGDVERGRDRRRLRRLGGRPLPGTLLAVEHVGAGHPVLASAHEHQLHLVLDVLDVDGGPLRPAGHGRDHLVGKPGDGVVDAPGIPGGLALDGEEGARHGDADALRVEVGDGAVALDHVQIDARGVPGGGIAGNGGVCGDGLHR</sequence>
<evidence type="ECO:0000313" key="1">
    <source>
        <dbReference type="EMBL" id="QEA06659.1"/>
    </source>
</evidence>
<dbReference type="EMBL" id="MN079160">
    <property type="protein sequence ID" value="QEA06659.1"/>
    <property type="molecule type" value="Genomic_DNA"/>
</dbReference>
<gene>
    <name evidence="1" type="ORF">KBTEX_02999</name>
</gene>
<accession>A0A5B8RC05</accession>
<reference evidence="1" key="1">
    <citation type="submission" date="2019-06" db="EMBL/GenBank/DDBJ databases">
        <authorList>
            <person name="Murdoch R.W."/>
            <person name="Fathepure B."/>
        </authorList>
    </citation>
    <scope>NUCLEOTIDE SEQUENCE</scope>
</reference>
<protein>
    <submittedName>
        <fullName evidence="1">Uncharacterized protein</fullName>
    </submittedName>
</protein>
<name>A0A5B8RC05_9ZZZZ</name>
<dbReference type="AlphaFoldDB" id="A0A5B8RC05"/>